<feature type="domain" description="ABM" evidence="1">
    <location>
        <begin position="12"/>
        <end position="102"/>
    </location>
</feature>
<dbReference type="GO" id="GO:0004497">
    <property type="term" value="F:monooxygenase activity"/>
    <property type="evidence" value="ECO:0007669"/>
    <property type="project" value="UniProtKB-KW"/>
</dbReference>
<proteinExistence type="predicted"/>
<evidence type="ECO:0000313" key="2">
    <source>
        <dbReference type="EMBL" id="GAA2325341.1"/>
    </source>
</evidence>
<comment type="caution">
    <text evidence="2">The sequence shown here is derived from an EMBL/GenBank/DDBJ whole genome shotgun (WGS) entry which is preliminary data.</text>
</comment>
<dbReference type="SUPFAM" id="SSF54909">
    <property type="entry name" value="Dimeric alpha+beta barrel"/>
    <property type="match status" value="1"/>
</dbReference>
<evidence type="ECO:0000313" key="3">
    <source>
        <dbReference type="Proteomes" id="UP001501584"/>
    </source>
</evidence>
<organism evidence="2 3">
    <name type="scientific">Glycomyces rutgersensis</name>
    <dbReference type="NCBI Taxonomy" id="58115"/>
    <lineage>
        <taxon>Bacteria</taxon>
        <taxon>Bacillati</taxon>
        <taxon>Actinomycetota</taxon>
        <taxon>Actinomycetes</taxon>
        <taxon>Glycomycetales</taxon>
        <taxon>Glycomycetaceae</taxon>
        <taxon>Glycomyces</taxon>
    </lineage>
</organism>
<dbReference type="InterPro" id="IPR011008">
    <property type="entry name" value="Dimeric_a/b-barrel"/>
</dbReference>
<reference evidence="2 3" key="1">
    <citation type="journal article" date="2019" name="Int. J. Syst. Evol. Microbiol.">
        <title>The Global Catalogue of Microorganisms (GCM) 10K type strain sequencing project: providing services to taxonomists for standard genome sequencing and annotation.</title>
        <authorList>
            <consortium name="The Broad Institute Genomics Platform"/>
            <consortium name="The Broad Institute Genome Sequencing Center for Infectious Disease"/>
            <person name="Wu L."/>
            <person name="Ma J."/>
        </authorList>
    </citation>
    <scope>NUCLEOTIDE SEQUENCE [LARGE SCALE GENOMIC DNA]</scope>
    <source>
        <strain evidence="2 3">JCM 6238</strain>
    </source>
</reference>
<keyword evidence="2" id="KW-0503">Monooxygenase</keyword>
<dbReference type="Gene3D" id="3.30.70.100">
    <property type="match status" value="1"/>
</dbReference>
<name>A0ABN3FAH2_9ACTN</name>
<gene>
    <name evidence="2" type="ORF">GCM10010403_14650</name>
</gene>
<accession>A0ABN3FAH2</accession>
<sequence length="107" mass="12449">MWLVLWEAPPMVLEVAEIKVTPGQEEAFKEAYRTAREFVEVSPGLRSMRMTQGVETPTRFVLLIEWDSVEAHEQGFRETERFPKWRAAIGPYFAQPPLVEHFEDVKA</sequence>
<dbReference type="Pfam" id="PF03992">
    <property type="entry name" value="ABM"/>
    <property type="match status" value="1"/>
</dbReference>
<dbReference type="Proteomes" id="UP001501584">
    <property type="component" value="Unassembled WGS sequence"/>
</dbReference>
<dbReference type="EMBL" id="BAAASX010000002">
    <property type="protein sequence ID" value="GAA2325341.1"/>
    <property type="molecule type" value="Genomic_DNA"/>
</dbReference>
<keyword evidence="2" id="KW-0560">Oxidoreductase</keyword>
<dbReference type="PROSITE" id="PS51725">
    <property type="entry name" value="ABM"/>
    <property type="match status" value="1"/>
</dbReference>
<keyword evidence="3" id="KW-1185">Reference proteome</keyword>
<evidence type="ECO:0000259" key="1">
    <source>
        <dbReference type="PROSITE" id="PS51725"/>
    </source>
</evidence>
<protein>
    <submittedName>
        <fullName evidence="2">Antibiotic biosynthesis monooxygenase</fullName>
    </submittedName>
</protein>
<dbReference type="InterPro" id="IPR007138">
    <property type="entry name" value="ABM_dom"/>
</dbReference>